<name>A5BR91_VITVI</name>
<evidence type="ECO:0000313" key="2">
    <source>
        <dbReference type="EMBL" id="CAN83501.1"/>
    </source>
</evidence>
<organism evidence="2">
    <name type="scientific">Vitis vinifera</name>
    <name type="common">Grape</name>
    <dbReference type="NCBI Taxonomy" id="29760"/>
    <lineage>
        <taxon>Eukaryota</taxon>
        <taxon>Viridiplantae</taxon>
        <taxon>Streptophyta</taxon>
        <taxon>Embryophyta</taxon>
        <taxon>Tracheophyta</taxon>
        <taxon>Spermatophyta</taxon>
        <taxon>Magnoliopsida</taxon>
        <taxon>eudicotyledons</taxon>
        <taxon>Gunneridae</taxon>
        <taxon>Pentapetalae</taxon>
        <taxon>rosids</taxon>
        <taxon>Vitales</taxon>
        <taxon>Vitaceae</taxon>
        <taxon>Viteae</taxon>
        <taxon>Vitis</taxon>
    </lineage>
</organism>
<protein>
    <recommendedName>
        <fullName evidence="1">Reverse transcriptase Ty1/copia-type domain-containing protein</fullName>
    </recommendedName>
</protein>
<evidence type="ECO:0000259" key="1">
    <source>
        <dbReference type="Pfam" id="PF07727"/>
    </source>
</evidence>
<dbReference type="Pfam" id="PF07727">
    <property type="entry name" value="RVT_2"/>
    <property type="match status" value="1"/>
</dbReference>
<dbReference type="EMBL" id="AM468180">
    <property type="protein sequence ID" value="CAN83501.1"/>
    <property type="molecule type" value="Genomic_DNA"/>
</dbReference>
<accession>A5BR91</accession>
<dbReference type="InterPro" id="IPR013103">
    <property type="entry name" value="RVT_2"/>
</dbReference>
<dbReference type="PANTHER" id="PTHR11439:SF470">
    <property type="entry name" value="CYSTEINE-RICH RLK (RECEPTOR-LIKE PROTEIN KINASE) 8"/>
    <property type="match status" value="1"/>
</dbReference>
<gene>
    <name evidence="2" type="ORF">VITISV_020132</name>
</gene>
<dbReference type="PANTHER" id="PTHR11439">
    <property type="entry name" value="GAG-POL-RELATED RETROTRANSPOSON"/>
    <property type="match status" value="1"/>
</dbReference>
<proteinExistence type="predicted"/>
<sequence>MQFLMGLNGSYASIHGQILLMQPLPDTHQVYSLVLQQEKQVEVSLSNGNKNLYAMLADQDNKVTSAHQVQKQKTPLHCSYCDRDYHNIEKCYYLHGFPIGHKLHVKNVKPPNQCHSNANNMKVETNKAVEIETKFLPTSDRPRLTTEEYNQLMAMIWKNNGGNSQHFANATDTTTRKTIGLGKQHNDLYYLAQDQNPALAYAIHKHSDLWHQRLGNLSSGHLQLLSDTGHFTKWMFKMPFSMLICLKKSICNCLLVFVDRERHLCISFTAMLIYVDEMIIIVNDENVIVALKESLHTKFLIKDLSQLRYFLGIEVSCSIDGISISQQKYTLDILDEAGLLGAKPLSTPIEENNKLLPTVGDLLKNPSIYRRLVRQLIYLTITRPKISYPIHILSQFMQEPRKLHLDVVHHLLQYLKGAPGQGLYFPAKGNLLLRGFCDVDWARCSIIRRFMTGYCIFLGRALISWKTKK</sequence>
<dbReference type="AlphaFoldDB" id="A5BR91"/>
<feature type="domain" description="Reverse transcriptase Ty1/copia-type" evidence="1">
    <location>
        <begin position="273"/>
        <end position="350"/>
    </location>
</feature>
<reference evidence="2" key="1">
    <citation type="journal article" date="2007" name="PLoS ONE">
        <title>The first genome sequence of an elite grapevine cultivar (Pinot noir Vitis vinifera L.): coping with a highly heterozygous genome.</title>
        <authorList>
            <person name="Velasco R."/>
            <person name="Zharkikh A."/>
            <person name="Troggio M."/>
            <person name="Cartwright D.A."/>
            <person name="Cestaro A."/>
            <person name="Pruss D."/>
            <person name="Pindo M."/>
            <person name="FitzGerald L.M."/>
            <person name="Vezzulli S."/>
            <person name="Reid J."/>
            <person name="Malacarne G."/>
            <person name="Iliev D."/>
            <person name="Coppola G."/>
            <person name="Wardell B."/>
            <person name="Micheletti D."/>
            <person name="Macalma T."/>
            <person name="Facci M."/>
            <person name="Mitchell J.T."/>
            <person name="Perazzolli M."/>
            <person name="Eldredge G."/>
            <person name="Gatto P."/>
            <person name="Oyzerski R."/>
            <person name="Moretto M."/>
            <person name="Gutin N."/>
            <person name="Stefanini M."/>
            <person name="Chen Y."/>
            <person name="Segala C."/>
            <person name="Davenport C."/>
            <person name="Dematte L."/>
            <person name="Mraz A."/>
            <person name="Battilana J."/>
            <person name="Stormo K."/>
            <person name="Costa F."/>
            <person name="Tao Q."/>
            <person name="Si-Ammour A."/>
            <person name="Harkins T."/>
            <person name="Lackey A."/>
            <person name="Perbost C."/>
            <person name="Taillon B."/>
            <person name="Stella A."/>
            <person name="Solovyev V."/>
            <person name="Fawcett J.A."/>
            <person name="Sterck L."/>
            <person name="Vandepoele K."/>
            <person name="Grando S.M."/>
            <person name="Toppo S."/>
            <person name="Moser C."/>
            <person name="Lanchbury J."/>
            <person name="Bogden R."/>
            <person name="Skolnick M."/>
            <person name="Sgaramella V."/>
            <person name="Bhatnagar S.K."/>
            <person name="Fontana P."/>
            <person name="Gutin A."/>
            <person name="Van de Peer Y."/>
            <person name="Salamini F."/>
            <person name="Viola R."/>
        </authorList>
    </citation>
    <scope>NUCLEOTIDE SEQUENCE</scope>
</reference>